<accession>A0ABW2QU40</accession>
<keyword evidence="4" id="KW-1185">Reference proteome</keyword>
<dbReference type="InterPro" id="IPR021136">
    <property type="entry name" value="Flagellar_hook_control-like_C"/>
</dbReference>
<dbReference type="EMBL" id="JBHTBQ010000006">
    <property type="protein sequence ID" value="MFC7419143.1"/>
    <property type="molecule type" value="Genomic_DNA"/>
</dbReference>
<name>A0ABW2QU40_9NEIS</name>
<feature type="region of interest" description="Disordered" evidence="1">
    <location>
        <begin position="265"/>
        <end position="287"/>
    </location>
</feature>
<dbReference type="CDD" id="cd17470">
    <property type="entry name" value="T3SS_Flik_C"/>
    <property type="match status" value="1"/>
</dbReference>
<evidence type="ECO:0000313" key="3">
    <source>
        <dbReference type="EMBL" id="MFC7419143.1"/>
    </source>
</evidence>
<dbReference type="Proteomes" id="UP001596473">
    <property type="component" value="Unassembled WGS sequence"/>
</dbReference>
<dbReference type="RefSeq" id="WP_380186446.1">
    <property type="nucleotide sequence ID" value="NZ_JBHTBQ010000006.1"/>
</dbReference>
<dbReference type="InterPro" id="IPR038610">
    <property type="entry name" value="FliK-like_C_sf"/>
</dbReference>
<evidence type="ECO:0000256" key="1">
    <source>
        <dbReference type="SAM" id="MobiDB-lite"/>
    </source>
</evidence>
<sequence length="306" mass="32468">MNLLASMMAAPADLTPQLIHTLPLDPLLAMSFSGEMQDCAAPMPEGEAKTADVADATEQPTAASVDASLLSMPAFFAPIIPKMPERQVSAPTAELVLAEQVSVAPQQLATVPAQLLTTSNSDVDAPVLKNDAAAVSANDVADHVAIRPFELNTMAVSSMPEAKPSEWAPIKLEPTQPASWSRHLETALKDRLDVQLGHGIERAVIKLSPPMLGSLEISIKHEAGALSVQLHASNSDVTKQLHAITEQMRADLSQKEYSSVAVEVRDPSANKDGPPKKHAAESDEVGQALAELDEETSEFGSILARI</sequence>
<keyword evidence="3" id="KW-0966">Cell projection</keyword>
<protein>
    <submittedName>
        <fullName evidence="3">Flagellar hook-length control protein FliK</fullName>
    </submittedName>
</protein>
<feature type="compositionally biased region" description="Basic and acidic residues" evidence="1">
    <location>
        <begin position="265"/>
        <end position="281"/>
    </location>
</feature>
<dbReference type="Gene3D" id="3.30.750.140">
    <property type="match status" value="1"/>
</dbReference>
<reference evidence="4" key="1">
    <citation type="journal article" date="2019" name="Int. J. Syst. Evol. Microbiol.">
        <title>The Global Catalogue of Microorganisms (GCM) 10K type strain sequencing project: providing services to taxonomists for standard genome sequencing and annotation.</title>
        <authorList>
            <consortium name="The Broad Institute Genomics Platform"/>
            <consortium name="The Broad Institute Genome Sequencing Center for Infectious Disease"/>
            <person name="Wu L."/>
            <person name="Ma J."/>
        </authorList>
    </citation>
    <scope>NUCLEOTIDE SEQUENCE [LARGE SCALE GENOMIC DNA]</scope>
    <source>
        <strain evidence="4">CCUG 62945</strain>
    </source>
</reference>
<dbReference type="Pfam" id="PF02120">
    <property type="entry name" value="Flg_hook"/>
    <property type="match status" value="1"/>
</dbReference>
<proteinExistence type="predicted"/>
<dbReference type="PANTHER" id="PTHR37533">
    <property type="entry name" value="FLAGELLAR HOOK-LENGTH CONTROL PROTEIN"/>
    <property type="match status" value="1"/>
</dbReference>
<feature type="domain" description="Flagellar hook-length control protein-like C-terminal" evidence="2">
    <location>
        <begin position="191"/>
        <end position="270"/>
    </location>
</feature>
<comment type="caution">
    <text evidence="3">The sequence shown here is derived from an EMBL/GenBank/DDBJ whole genome shotgun (WGS) entry which is preliminary data.</text>
</comment>
<dbReference type="PANTHER" id="PTHR37533:SF2">
    <property type="entry name" value="FLAGELLAR HOOK-LENGTH CONTROL PROTEIN"/>
    <property type="match status" value="1"/>
</dbReference>
<dbReference type="InterPro" id="IPR052563">
    <property type="entry name" value="FliK"/>
</dbReference>
<gene>
    <name evidence="3" type="ORF">ACFQNF_04565</name>
</gene>
<keyword evidence="3" id="KW-0282">Flagellum</keyword>
<organism evidence="3 4">
    <name type="scientific">Iodobacter arcticus</name>
    <dbReference type="NCBI Taxonomy" id="590593"/>
    <lineage>
        <taxon>Bacteria</taxon>
        <taxon>Pseudomonadati</taxon>
        <taxon>Pseudomonadota</taxon>
        <taxon>Betaproteobacteria</taxon>
        <taxon>Neisseriales</taxon>
        <taxon>Chitinibacteraceae</taxon>
        <taxon>Iodobacter</taxon>
    </lineage>
</organism>
<evidence type="ECO:0000259" key="2">
    <source>
        <dbReference type="Pfam" id="PF02120"/>
    </source>
</evidence>
<evidence type="ECO:0000313" key="4">
    <source>
        <dbReference type="Proteomes" id="UP001596473"/>
    </source>
</evidence>
<keyword evidence="3" id="KW-0969">Cilium</keyword>